<comment type="catalytic activity">
    <reaction evidence="1">
        <text>Hydrolysis of (1-&gt;3)-beta-D-glucosidic linkages in (1-&gt;3)-beta-D-glucans.</text>
        <dbReference type="EC" id="3.2.1.39"/>
    </reaction>
</comment>
<evidence type="ECO:0000313" key="12">
    <source>
        <dbReference type="Proteomes" id="UP000008066"/>
    </source>
</evidence>
<evidence type="ECO:0000256" key="7">
    <source>
        <dbReference type="ARBA" id="ARBA00023316"/>
    </source>
</evidence>
<dbReference type="EMBL" id="GL988043">
    <property type="protein sequence ID" value="EGS19739.1"/>
    <property type="molecule type" value="Genomic_DNA"/>
</dbReference>
<dbReference type="GO" id="GO:0071555">
    <property type="term" value="P:cell wall organization"/>
    <property type="evidence" value="ECO:0007669"/>
    <property type="project" value="UniProtKB-KW"/>
</dbReference>
<dbReference type="Gene3D" id="1.10.287.1170">
    <property type="entry name" value="glycoside hydrolase family 81 endo-[beta] glucanase"/>
    <property type="match status" value="1"/>
</dbReference>
<dbReference type="Gene3D" id="1.20.5.420">
    <property type="entry name" value="Immunoglobulin FC, subunit C"/>
    <property type="match status" value="1"/>
</dbReference>
<dbReference type="GO" id="GO:0042973">
    <property type="term" value="F:glucan endo-1,3-beta-D-glucosidase activity"/>
    <property type="evidence" value="ECO:0007669"/>
    <property type="project" value="UniProtKB-EC"/>
</dbReference>
<keyword evidence="4" id="KW-0378">Hydrolase</keyword>
<name>G0SAG7_CHATD</name>
<feature type="domain" description="Glycosyl hydrolase family 81 N-terminal" evidence="9">
    <location>
        <begin position="110"/>
        <end position="436"/>
    </location>
</feature>
<dbReference type="InterPro" id="IPR040720">
    <property type="entry name" value="GH81_C"/>
</dbReference>
<dbReference type="GO" id="GO:0052861">
    <property type="term" value="F:endo-1,3(4)-beta-glucanase activity"/>
    <property type="evidence" value="ECO:0007669"/>
    <property type="project" value="InterPro"/>
</dbReference>
<keyword evidence="7" id="KW-0961">Cell wall biogenesis/degradation</keyword>
<keyword evidence="5" id="KW-0119">Carbohydrate metabolism</keyword>
<dbReference type="InterPro" id="IPR040451">
    <property type="entry name" value="GH81_N"/>
</dbReference>
<evidence type="ECO:0000256" key="3">
    <source>
        <dbReference type="ARBA" id="ARBA00012780"/>
    </source>
</evidence>
<dbReference type="FunFam" id="1.10.287.1170:FF:000001">
    <property type="entry name" value="Endo-1,3-beta-glucanase Engl1"/>
    <property type="match status" value="1"/>
</dbReference>
<dbReference type="RefSeq" id="XP_006694624.1">
    <property type="nucleotide sequence ID" value="XM_006694561.1"/>
</dbReference>
<accession>G0SAG7</accession>
<dbReference type="EC" id="3.2.1.39" evidence="3"/>
<reference evidence="11 12" key="1">
    <citation type="journal article" date="2011" name="Cell">
        <title>Insight into structure and assembly of the nuclear pore complex by utilizing the genome of a eukaryotic thermophile.</title>
        <authorList>
            <person name="Amlacher S."/>
            <person name="Sarges P."/>
            <person name="Flemming D."/>
            <person name="van Noort V."/>
            <person name="Kunze R."/>
            <person name="Devos D.P."/>
            <person name="Arumugam M."/>
            <person name="Bork P."/>
            <person name="Hurt E."/>
        </authorList>
    </citation>
    <scope>NUCLEOTIDE SEQUENCE [LARGE SCALE GENOMIC DNA]</scope>
    <source>
        <strain evidence="12">DSM 1495 / CBS 144.50 / IMI 039719</strain>
    </source>
</reference>
<sequence>MSISWHRQLTSSAEVITSIVPSGTFQALVSTKAPFSGFIPSELETLDHVTAGWLLTNPILNPTSLLARVFAIPSLELLFNLPARMLSQDIFADPISTEPPPSQIPRRHDHPVPRLGVSSSSGPIQTNKFYGNFYLGRQTSPTYLHPYSVAWPRGSGVAGSWGLAISHVEARQRVFGPTKPQTGGAAYFINPIGIHSVCISAQELGPDTMLTTEHPTDMSVRVSLRPNVHAVPAVQFPLVQGSAFITAIFTGDRPLIQTGVFFRAVTRATHGPKPNVTKYKLHLEDGAIWLLYAHHIGGPALDLRVLNNGLAQATAPFHGTIQVAKLPMDGDQREAEAIYDMSVGAYATGVTISGTARGICGTYTFIFHKSGIHSSPLIMFALPHHVESFDFATSARLTGLRLQTTTKGVATVVVADSWTMVEPEMPVEMGFLPWSPTLKRSVGQLSPARREFIRSIAHAEVSQDMDRQTNLDSMYFSGKALAKFAGILLATHDILEDRELAYSGLGRLKAAFARFVENRQQFPLVYESAWGGVVSSATYVTGNTGADFGNTLYNDHHFHWGYFIYTAAVIAHLDPTWLCDNKAWAHGLFDSLDGKDQESSSEDTMHAYALKMWGAVTGNRNLEARGNLMLSVLARSLRSYYLYTSGNNIQPQMFTLNKVAGILFENKIDHTTYFGTNIEYIQGIHMLPLLPHTPLIRTPKFVREEWETYFSGGRIDAVQGGWRGILMGNYATVDPRGAYNFFAQERFDPAWLDGGASRTWYLCYAAALGGM</sequence>
<keyword evidence="6" id="KW-0326">Glycosidase</keyword>
<dbReference type="GO" id="GO:0000272">
    <property type="term" value="P:polysaccharide catabolic process"/>
    <property type="evidence" value="ECO:0007669"/>
    <property type="project" value="UniProtKB-KW"/>
</dbReference>
<protein>
    <recommendedName>
        <fullName evidence="3">glucan endo-1,3-beta-D-glucosidase</fullName>
        <ecNumber evidence="3">3.2.1.39</ecNumber>
    </recommendedName>
</protein>
<dbReference type="Pfam" id="PF17652">
    <property type="entry name" value="Glyco_hydro81C"/>
    <property type="match status" value="1"/>
</dbReference>
<evidence type="ECO:0000259" key="10">
    <source>
        <dbReference type="Pfam" id="PF17652"/>
    </source>
</evidence>
<dbReference type="PROSITE" id="PS52008">
    <property type="entry name" value="GH81"/>
    <property type="match status" value="1"/>
</dbReference>
<dbReference type="PANTHER" id="PTHR31983">
    <property type="entry name" value="ENDO-1,3(4)-BETA-GLUCANASE 1"/>
    <property type="match status" value="1"/>
</dbReference>
<feature type="domain" description="Glycosyl hydrolase family 81 C-terminal" evidence="10">
    <location>
        <begin position="583"/>
        <end position="762"/>
    </location>
</feature>
<gene>
    <name evidence="11" type="ORF">CTHT_0042220</name>
</gene>
<dbReference type="InterPro" id="IPR005200">
    <property type="entry name" value="Endo-beta-glucanase"/>
</dbReference>
<evidence type="ECO:0000259" key="9">
    <source>
        <dbReference type="Pfam" id="PF03639"/>
    </source>
</evidence>
<keyword evidence="8" id="KW-0624">Polysaccharide degradation</keyword>
<evidence type="ECO:0000256" key="6">
    <source>
        <dbReference type="ARBA" id="ARBA00023295"/>
    </source>
</evidence>
<dbReference type="STRING" id="759272.G0SAG7"/>
<evidence type="ECO:0000256" key="4">
    <source>
        <dbReference type="ARBA" id="ARBA00022801"/>
    </source>
</evidence>
<dbReference type="Gene3D" id="2.70.98.30">
    <property type="entry name" value="Golgi alpha-mannosidase II, domain 4"/>
    <property type="match status" value="1"/>
</dbReference>
<dbReference type="OrthoDB" id="4473401at2759"/>
<proteinExistence type="inferred from homology"/>
<evidence type="ECO:0000256" key="1">
    <source>
        <dbReference type="ARBA" id="ARBA00000382"/>
    </source>
</evidence>
<evidence type="ECO:0000313" key="11">
    <source>
        <dbReference type="EMBL" id="EGS19739.1"/>
    </source>
</evidence>
<dbReference type="Proteomes" id="UP000008066">
    <property type="component" value="Unassembled WGS sequence"/>
</dbReference>
<dbReference type="Pfam" id="PF03639">
    <property type="entry name" value="Glyco_hydro_81"/>
    <property type="match status" value="1"/>
</dbReference>
<evidence type="ECO:0000256" key="5">
    <source>
        <dbReference type="ARBA" id="ARBA00023277"/>
    </source>
</evidence>
<evidence type="ECO:0000256" key="8">
    <source>
        <dbReference type="ARBA" id="ARBA00023326"/>
    </source>
</evidence>
<dbReference type="eggNOG" id="KOG2254">
    <property type="taxonomic scope" value="Eukaryota"/>
</dbReference>
<evidence type="ECO:0000256" key="2">
    <source>
        <dbReference type="ARBA" id="ARBA00010730"/>
    </source>
</evidence>
<dbReference type="HOGENOM" id="CLU_005482_2_0_1"/>
<comment type="similarity">
    <text evidence="2">Belongs to the glycosyl hydrolase 81 family.</text>
</comment>
<dbReference type="GO" id="GO:0009986">
    <property type="term" value="C:cell surface"/>
    <property type="evidence" value="ECO:0007669"/>
    <property type="project" value="TreeGrafter"/>
</dbReference>
<dbReference type="OMA" id="DTMFAYA"/>
<dbReference type="AlphaFoldDB" id="G0SAG7"/>
<dbReference type="KEGG" id="cthr:CTHT_0042220"/>
<dbReference type="PANTHER" id="PTHR31983:SF0">
    <property type="entry name" value="GLUCAN ENDO-1,3-BETA-D-GLUCOSIDASE 2"/>
    <property type="match status" value="1"/>
</dbReference>
<keyword evidence="12" id="KW-1185">Reference proteome</keyword>
<organism evidence="12">
    <name type="scientific">Chaetomium thermophilum (strain DSM 1495 / CBS 144.50 / IMI 039719)</name>
    <name type="common">Thermochaetoides thermophila</name>
    <dbReference type="NCBI Taxonomy" id="759272"/>
    <lineage>
        <taxon>Eukaryota</taxon>
        <taxon>Fungi</taxon>
        <taxon>Dikarya</taxon>
        <taxon>Ascomycota</taxon>
        <taxon>Pezizomycotina</taxon>
        <taxon>Sordariomycetes</taxon>
        <taxon>Sordariomycetidae</taxon>
        <taxon>Sordariales</taxon>
        <taxon>Chaetomiaceae</taxon>
        <taxon>Thermochaetoides</taxon>
    </lineage>
</organism>
<dbReference type="GeneID" id="18258260"/>